<proteinExistence type="predicted"/>
<dbReference type="AlphaFoldDB" id="A0A512NQX3"/>
<comment type="caution">
    <text evidence="3">The sequence shown here is derived from an EMBL/GenBank/DDBJ whole genome shotgun (WGS) entry which is preliminary data.</text>
</comment>
<dbReference type="Gene3D" id="3.40.190.10">
    <property type="entry name" value="Periplasmic binding protein-like II"/>
    <property type="match status" value="2"/>
</dbReference>
<evidence type="ECO:0000313" key="4">
    <source>
        <dbReference type="Proteomes" id="UP000321058"/>
    </source>
</evidence>
<dbReference type="Pfam" id="PF00497">
    <property type="entry name" value="SBP_bac_3"/>
    <property type="match status" value="1"/>
</dbReference>
<keyword evidence="4" id="KW-1185">Reference proteome</keyword>
<protein>
    <submittedName>
        <fullName evidence="3">Amino acid ABC transporter substrate-binding protein</fullName>
    </submittedName>
</protein>
<gene>
    <name evidence="3" type="ORF">RSO01_85050</name>
</gene>
<dbReference type="InterPro" id="IPR001638">
    <property type="entry name" value="Solute-binding_3/MltF_N"/>
</dbReference>
<evidence type="ECO:0000256" key="1">
    <source>
        <dbReference type="ARBA" id="ARBA00022729"/>
    </source>
</evidence>
<keyword evidence="1" id="KW-0732">Signal</keyword>
<evidence type="ECO:0000313" key="3">
    <source>
        <dbReference type="EMBL" id="GEP61339.1"/>
    </source>
</evidence>
<organism evidence="3 4">
    <name type="scientific">Reyranella soli</name>
    <dbReference type="NCBI Taxonomy" id="1230389"/>
    <lineage>
        <taxon>Bacteria</taxon>
        <taxon>Pseudomonadati</taxon>
        <taxon>Pseudomonadota</taxon>
        <taxon>Alphaproteobacteria</taxon>
        <taxon>Hyphomicrobiales</taxon>
        <taxon>Reyranellaceae</taxon>
        <taxon>Reyranella</taxon>
    </lineage>
</organism>
<dbReference type="SUPFAM" id="SSF53850">
    <property type="entry name" value="Periplasmic binding protein-like II"/>
    <property type="match status" value="1"/>
</dbReference>
<accession>A0A512NQX3</accession>
<dbReference type="PANTHER" id="PTHR35936:SF17">
    <property type="entry name" value="ARGININE-BINDING EXTRACELLULAR PROTEIN ARTP"/>
    <property type="match status" value="1"/>
</dbReference>
<dbReference type="RefSeq" id="WP_147156646.1">
    <property type="nucleotide sequence ID" value="NZ_BKAJ01000216.1"/>
</dbReference>
<dbReference type="SMART" id="SM00062">
    <property type="entry name" value="PBPb"/>
    <property type="match status" value="1"/>
</dbReference>
<dbReference type="PANTHER" id="PTHR35936">
    <property type="entry name" value="MEMBRANE-BOUND LYTIC MUREIN TRANSGLYCOSYLASE F"/>
    <property type="match status" value="1"/>
</dbReference>
<sequence>MTDKARAELAPTGVLRAGINLSNFLLVTGRSEKSEPVGVAPDMAKELAASLGVPVTYVTFKSPGELADQAGKNVWDVGLIGAEPQRAAVMNFSAAYVEIEATYMVPPGSPLKSIADVDKTGVRLVVSARSAYGLWLENNIKNATLIQVTGLDGAFNKFMEDKADALAGLRPGLLKDLEKHPELKILDGKFTAVQQAIGCNKPATEGARYIAAFVENAKKSGLVASLIEKHKVKGLSVAPLA</sequence>
<name>A0A512NQX3_9HYPH</name>
<dbReference type="EMBL" id="BKAJ01000216">
    <property type="protein sequence ID" value="GEP61339.1"/>
    <property type="molecule type" value="Genomic_DNA"/>
</dbReference>
<dbReference type="OrthoDB" id="6955767at2"/>
<dbReference type="Proteomes" id="UP000321058">
    <property type="component" value="Unassembled WGS sequence"/>
</dbReference>
<evidence type="ECO:0000259" key="2">
    <source>
        <dbReference type="SMART" id="SM00062"/>
    </source>
</evidence>
<reference evidence="3 4" key="1">
    <citation type="submission" date="2019-07" db="EMBL/GenBank/DDBJ databases">
        <title>Whole genome shotgun sequence of Reyranella soli NBRC 108950.</title>
        <authorList>
            <person name="Hosoyama A."/>
            <person name="Uohara A."/>
            <person name="Ohji S."/>
            <person name="Ichikawa N."/>
        </authorList>
    </citation>
    <scope>NUCLEOTIDE SEQUENCE [LARGE SCALE GENOMIC DNA]</scope>
    <source>
        <strain evidence="3 4">NBRC 108950</strain>
    </source>
</reference>
<feature type="domain" description="Solute-binding protein family 3/N-terminal" evidence="2">
    <location>
        <begin position="14"/>
        <end position="234"/>
    </location>
</feature>